<gene>
    <name evidence="2" type="ORF">J9309_03115</name>
</gene>
<feature type="chain" id="PRO_5047467229" description="TonB C-terminal domain-containing protein" evidence="1">
    <location>
        <begin position="19"/>
        <end position="142"/>
    </location>
</feature>
<keyword evidence="1" id="KW-0732">Signal</keyword>
<accession>A0ABX7XEU7</accession>
<feature type="signal peptide" evidence="1">
    <location>
        <begin position="1"/>
        <end position="18"/>
    </location>
</feature>
<protein>
    <recommendedName>
        <fullName evidence="4">TonB C-terminal domain-containing protein</fullName>
    </recommendedName>
</protein>
<keyword evidence="3" id="KW-1185">Reference proteome</keyword>
<organism evidence="2 3">
    <name type="scientific">Faecalibacter bovis</name>
    <dbReference type="NCBI Taxonomy" id="2898187"/>
    <lineage>
        <taxon>Bacteria</taxon>
        <taxon>Pseudomonadati</taxon>
        <taxon>Bacteroidota</taxon>
        <taxon>Flavobacteriia</taxon>
        <taxon>Flavobacteriales</taxon>
        <taxon>Weeksellaceae</taxon>
        <taxon>Faecalibacter</taxon>
    </lineage>
</organism>
<dbReference type="Proteomes" id="UP000672011">
    <property type="component" value="Chromosome"/>
</dbReference>
<name>A0ABX7XEU7_9FLAO</name>
<dbReference type="EMBL" id="CP072842">
    <property type="protein sequence ID" value="QTV06339.1"/>
    <property type="molecule type" value="Genomic_DNA"/>
</dbReference>
<sequence>MKLTVYLLFIFAATFSSAQENFKFPTYPGCQKQKTNEELQKCFYERLTDEIRSEFYEQDHFWIENNNINQTILVFTVTKNGDLANFSYTKDSNPEAAKFFLKHIYRVKKHYESRSKKFIPAKKDGNPIDFQIHYRFRYHQSK</sequence>
<evidence type="ECO:0000256" key="1">
    <source>
        <dbReference type="SAM" id="SignalP"/>
    </source>
</evidence>
<reference evidence="3" key="2">
    <citation type="submission" date="2021-04" db="EMBL/GenBank/DDBJ databases">
        <title>Taxonomy of Flavobacteriaceae bacterium ZY171143.</title>
        <authorList>
            <person name="Li F."/>
        </authorList>
    </citation>
    <scope>NUCLEOTIDE SEQUENCE [LARGE SCALE GENOMIC DNA]</scope>
    <source>
        <strain evidence="3">ZY171143</strain>
    </source>
</reference>
<proteinExistence type="predicted"/>
<reference evidence="2 3" key="1">
    <citation type="journal article" date="2021" name="Int. J. Syst. Evol. Microbiol.">
        <title>Faecalibacter bovis sp. nov., isolated from cow faeces.</title>
        <authorList>
            <person name="Li F."/>
            <person name="Zhao W."/>
            <person name="Hong Q."/>
            <person name="Shao Q."/>
            <person name="Song J."/>
            <person name="Yang S."/>
        </authorList>
    </citation>
    <scope>NUCLEOTIDE SEQUENCE [LARGE SCALE GENOMIC DNA]</scope>
    <source>
        <strain evidence="2 3">ZY171143</strain>
    </source>
</reference>
<evidence type="ECO:0000313" key="3">
    <source>
        <dbReference type="Proteomes" id="UP000672011"/>
    </source>
</evidence>
<evidence type="ECO:0008006" key="4">
    <source>
        <dbReference type="Google" id="ProtNLM"/>
    </source>
</evidence>
<dbReference type="RefSeq" id="WP_230476983.1">
    <property type="nucleotide sequence ID" value="NZ_CP072842.1"/>
</dbReference>
<evidence type="ECO:0000313" key="2">
    <source>
        <dbReference type="EMBL" id="QTV06339.1"/>
    </source>
</evidence>